<dbReference type="EMBL" id="HACA01015477">
    <property type="protein sequence ID" value="CDW32838.1"/>
    <property type="molecule type" value="Transcribed_RNA"/>
</dbReference>
<protein>
    <submittedName>
        <fullName evidence="1">Uncharacterized protein</fullName>
    </submittedName>
</protein>
<proteinExistence type="predicted"/>
<name>A0A0K2U3S4_LEPSM</name>
<reference evidence="1" key="1">
    <citation type="submission" date="2014-05" db="EMBL/GenBank/DDBJ databases">
        <authorList>
            <person name="Chronopoulou M."/>
        </authorList>
    </citation>
    <scope>NUCLEOTIDE SEQUENCE</scope>
    <source>
        <tissue evidence="1">Whole organism</tissue>
    </source>
</reference>
<sequence length="112" mass="12983">MVKVEVARIMDTVKCSRSLVFNVANMNNDEEDLFKKTGSEGHNLKKDPEFLSSFEKKIKEYHIKSMNRLTNDLSVATRTIMSPVKDDVGLPSYMRTQHHLLTEIRKATRLER</sequence>
<dbReference type="AlphaFoldDB" id="A0A0K2U3S4"/>
<organism evidence="1">
    <name type="scientific">Lepeophtheirus salmonis</name>
    <name type="common">Salmon louse</name>
    <name type="synonym">Caligus salmonis</name>
    <dbReference type="NCBI Taxonomy" id="72036"/>
    <lineage>
        <taxon>Eukaryota</taxon>
        <taxon>Metazoa</taxon>
        <taxon>Ecdysozoa</taxon>
        <taxon>Arthropoda</taxon>
        <taxon>Crustacea</taxon>
        <taxon>Multicrustacea</taxon>
        <taxon>Hexanauplia</taxon>
        <taxon>Copepoda</taxon>
        <taxon>Siphonostomatoida</taxon>
        <taxon>Caligidae</taxon>
        <taxon>Lepeophtheirus</taxon>
    </lineage>
</organism>
<accession>A0A0K2U3S4</accession>
<evidence type="ECO:0000313" key="1">
    <source>
        <dbReference type="EMBL" id="CDW32838.1"/>
    </source>
</evidence>